<organism evidence="2 3">
    <name type="scientific">Somion occarium</name>
    <dbReference type="NCBI Taxonomy" id="3059160"/>
    <lineage>
        <taxon>Eukaryota</taxon>
        <taxon>Fungi</taxon>
        <taxon>Dikarya</taxon>
        <taxon>Basidiomycota</taxon>
        <taxon>Agaricomycotina</taxon>
        <taxon>Agaricomycetes</taxon>
        <taxon>Polyporales</taxon>
        <taxon>Cerrenaceae</taxon>
        <taxon>Somion</taxon>
    </lineage>
</organism>
<dbReference type="InterPro" id="IPR002213">
    <property type="entry name" value="UDP_glucos_trans"/>
</dbReference>
<accession>A0ABP1E2F6</accession>
<evidence type="ECO:0000313" key="2">
    <source>
        <dbReference type="EMBL" id="CAL1714246.1"/>
    </source>
</evidence>
<reference evidence="3" key="1">
    <citation type="submission" date="2024-04" db="EMBL/GenBank/DDBJ databases">
        <authorList>
            <person name="Shaw F."/>
            <person name="Minotto A."/>
        </authorList>
    </citation>
    <scope>NUCLEOTIDE SEQUENCE [LARGE SCALE GENOMIC DNA]</scope>
</reference>
<evidence type="ECO:0008006" key="4">
    <source>
        <dbReference type="Google" id="ProtNLM"/>
    </source>
</evidence>
<dbReference type="Gene3D" id="3.40.50.2000">
    <property type="entry name" value="Glycogen Phosphorylase B"/>
    <property type="match status" value="2"/>
</dbReference>
<sequence>MMRSSKENSRLSSDRFLKHLGKIAENMSSATDSVPMPHVVLVSHEGVGHTRPFAAFAARLIQTRPVYITFFTTIGFYDRVVTDVARNLGTDEETLHPLIRIVALEQGEIAKPEDTFITPRAPFTKVYGQLVNEEPIICARMGKELSPIASPDAVVIDCIGYPALQVVRELSVKPVKVFSWMPSQQSSLVHFLAPIHYGGREDIRPSAYEEAARTSRKIDEVLSEMILVTKGEVTRIPGLPPMYDYEFHPQQLVFGGLIGAVMMLMQNVVEDCDGLIMATPEPYEPEGIDIFRRWFAETSREVYAIGPMVPFGKKAIEGENKQSQDAADIGQFLQSVLTSHGPKSVIYLAFGSVCWPAEPEKLWAFLDVVMEQKIPFILSHTSPFANIPYAVREKVDMYGLGRLTPWAPQQAVLAHEAIGWFITHGGHNSTIEAICYNVPMIFWPYTADEPANAARLTDVLDASYELFEIRSGEHGLKPLYRTGKAPAGTMDAVREEAAAILKKAFGEDGKRKRANLEQLSHKVMHTWDEGGPAQREMKRFADFLGTVNVN</sequence>
<dbReference type="Proteomes" id="UP001497453">
    <property type="component" value="Chromosome 8"/>
</dbReference>
<dbReference type="PANTHER" id="PTHR48045">
    <property type="entry name" value="UDP-GLYCOSYLTRANSFERASE 72B1"/>
    <property type="match status" value="1"/>
</dbReference>
<name>A0ABP1E2F6_9APHY</name>
<keyword evidence="3" id="KW-1185">Reference proteome</keyword>
<gene>
    <name evidence="2" type="ORF">GFSPODELE1_LOCUS9680</name>
</gene>
<dbReference type="CDD" id="cd03784">
    <property type="entry name" value="GT1_Gtf-like"/>
    <property type="match status" value="1"/>
</dbReference>
<evidence type="ECO:0000313" key="3">
    <source>
        <dbReference type="Proteomes" id="UP001497453"/>
    </source>
</evidence>
<dbReference type="EMBL" id="OZ037951">
    <property type="protein sequence ID" value="CAL1714246.1"/>
    <property type="molecule type" value="Genomic_DNA"/>
</dbReference>
<keyword evidence="1" id="KW-0808">Transferase</keyword>
<dbReference type="PANTHER" id="PTHR48045:SF34">
    <property type="entry name" value="ISOFLAVONE 7-O-GLUCOSYLTRANSFERASE 1-LIKE"/>
    <property type="match status" value="1"/>
</dbReference>
<proteinExistence type="predicted"/>
<protein>
    <recommendedName>
        <fullName evidence="4">Glycosyltransferase family 1 protein</fullName>
    </recommendedName>
</protein>
<dbReference type="Pfam" id="PF00201">
    <property type="entry name" value="UDPGT"/>
    <property type="match status" value="1"/>
</dbReference>
<dbReference type="SUPFAM" id="SSF53756">
    <property type="entry name" value="UDP-Glycosyltransferase/glycogen phosphorylase"/>
    <property type="match status" value="1"/>
</dbReference>
<evidence type="ECO:0000256" key="1">
    <source>
        <dbReference type="ARBA" id="ARBA00022679"/>
    </source>
</evidence>